<keyword evidence="1" id="KW-0812">Transmembrane</keyword>
<accession>A0A150F973</accession>
<feature type="transmembrane region" description="Helical" evidence="1">
    <location>
        <begin position="40"/>
        <end position="57"/>
    </location>
</feature>
<evidence type="ECO:0000313" key="2">
    <source>
        <dbReference type="EMBL" id="KXZ21559.1"/>
    </source>
</evidence>
<dbReference type="RefSeq" id="WP_061520925.1">
    <property type="nucleotide sequence ID" value="NZ_JARLZY010000025.1"/>
</dbReference>
<dbReference type="AlphaFoldDB" id="A0A150F973"/>
<evidence type="ECO:0000313" key="3">
    <source>
        <dbReference type="Proteomes" id="UP000075430"/>
    </source>
</evidence>
<dbReference type="Pfam" id="PF10864">
    <property type="entry name" value="DUF2663"/>
    <property type="match status" value="1"/>
</dbReference>
<dbReference type="STRING" id="1793963.AXI58_11405"/>
<evidence type="ECO:0008006" key="4">
    <source>
        <dbReference type="Google" id="ProtNLM"/>
    </source>
</evidence>
<dbReference type="InterPro" id="IPR020210">
    <property type="entry name" value="Uncharacterised_YpbF_TM"/>
</dbReference>
<organism evidence="2 3">
    <name type="scientific">Bacillus nakamurai</name>
    <dbReference type="NCBI Taxonomy" id="1793963"/>
    <lineage>
        <taxon>Bacteria</taxon>
        <taxon>Bacillati</taxon>
        <taxon>Bacillota</taxon>
        <taxon>Bacilli</taxon>
        <taxon>Bacillales</taxon>
        <taxon>Bacillaceae</taxon>
        <taxon>Bacillus</taxon>
    </lineage>
</organism>
<dbReference type="Proteomes" id="UP000075430">
    <property type="component" value="Unassembled WGS sequence"/>
</dbReference>
<reference evidence="3" key="1">
    <citation type="submission" date="2016-02" db="EMBL/GenBank/DDBJ databases">
        <authorList>
            <person name="Dunlap C."/>
        </authorList>
    </citation>
    <scope>NUCLEOTIDE SEQUENCE [LARGE SCALE GENOMIC DNA]</scope>
    <source>
        <strain evidence="3">NRRL B-41092</strain>
    </source>
</reference>
<dbReference type="OrthoDB" id="2969742at2"/>
<feature type="transmembrane region" description="Helical" evidence="1">
    <location>
        <begin position="77"/>
        <end position="97"/>
    </location>
</feature>
<keyword evidence="1" id="KW-1133">Transmembrane helix</keyword>
<protein>
    <recommendedName>
        <fullName evidence="4">DUF2663 domain-containing protein</fullName>
    </recommendedName>
</protein>
<keyword evidence="3" id="KW-1185">Reference proteome</keyword>
<proteinExistence type="predicted"/>
<comment type="caution">
    <text evidence="2">The sequence shown here is derived from an EMBL/GenBank/DDBJ whole genome shotgun (WGS) entry which is preliminary data.</text>
</comment>
<name>A0A150F973_9BACI</name>
<keyword evidence="1" id="KW-0472">Membrane</keyword>
<dbReference type="EMBL" id="LSBA01000006">
    <property type="protein sequence ID" value="KXZ21559.1"/>
    <property type="molecule type" value="Genomic_DNA"/>
</dbReference>
<sequence>MDSLWKQLDGFVDGPTKQMLQALVKRKLKYENYARQCRRWQWASLVCFSLMCVLLIFKSFNAPQTSPQLILQEILSHTVYLCWIMASAFAYCTSYYFKKKEEKAEGEYHKLRCEIIQKSTDLWPEPEKWRARESVFHLMKHRYDINLYFESK</sequence>
<evidence type="ECO:0000256" key="1">
    <source>
        <dbReference type="SAM" id="Phobius"/>
    </source>
</evidence>
<gene>
    <name evidence="2" type="ORF">AXI58_11405</name>
</gene>